<feature type="region of interest" description="Disordered" evidence="1">
    <location>
        <begin position="34"/>
        <end position="105"/>
    </location>
</feature>
<proteinExistence type="predicted"/>
<sequence>MKVRAGLGAVRLSWASAGASPGFVQVSKARLNGTIEGSKESPSASRHEGTRSTRAQRWEEVKQLERAVSKAATSRRAGFTAHTSPSQQKSAGRGGRRRDVRRDMP</sequence>
<dbReference type="Proteomes" id="UP000190648">
    <property type="component" value="Unassembled WGS sequence"/>
</dbReference>
<evidence type="ECO:0000256" key="1">
    <source>
        <dbReference type="SAM" id="MobiDB-lite"/>
    </source>
</evidence>
<accession>A0A1V4IGA1</accession>
<protein>
    <submittedName>
        <fullName evidence="2">Uncharacterized protein</fullName>
    </submittedName>
</protein>
<feature type="compositionally biased region" description="Basic and acidic residues" evidence="1">
    <location>
        <begin position="45"/>
        <end position="68"/>
    </location>
</feature>
<keyword evidence="3" id="KW-1185">Reference proteome</keyword>
<organism evidence="2 3">
    <name type="scientific">Patagioenas fasciata monilis</name>
    <dbReference type="NCBI Taxonomy" id="372326"/>
    <lineage>
        <taxon>Eukaryota</taxon>
        <taxon>Metazoa</taxon>
        <taxon>Chordata</taxon>
        <taxon>Craniata</taxon>
        <taxon>Vertebrata</taxon>
        <taxon>Euteleostomi</taxon>
        <taxon>Archelosauria</taxon>
        <taxon>Archosauria</taxon>
        <taxon>Dinosauria</taxon>
        <taxon>Saurischia</taxon>
        <taxon>Theropoda</taxon>
        <taxon>Coelurosauria</taxon>
        <taxon>Aves</taxon>
        <taxon>Neognathae</taxon>
        <taxon>Neoaves</taxon>
        <taxon>Columbimorphae</taxon>
        <taxon>Columbiformes</taxon>
        <taxon>Columbidae</taxon>
        <taxon>Patagioenas</taxon>
    </lineage>
</organism>
<evidence type="ECO:0000313" key="2">
    <source>
        <dbReference type="EMBL" id="OPJ58874.1"/>
    </source>
</evidence>
<name>A0A1V4IGA1_PATFA</name>
<comment type="caution">
    <text evidence="2">The sequence shown here is derived from an EMBL/GenBank/DDBJ whole genome shotgun (WGS) entry which is preliminary data.</text>
</comment>
<reference evidence="2 3" key="1">
    <citation type="submission" date="2016-02" db="EMBL/GenBank/DDBJ databases">
        <title>Band-tailed pigeon sequencing and assembly.</title>
        <authorList>
            <person name="Soares A.E."/>
            <person name="Novak B.J."/>
            <person name="Rice E.S."/>
            <person name="O'Connell B."/>
            <person name="Chang D."/>
            <person name="Weber S."/>
            <person name="Shapiro B."/>
        </authorList>
    </citation>
    <scope>NUCLEOTIDE SEQUENCE [LARGE SCALE GENOMIC DNA]</scope>
    <source>
        <strain evidence="2">BTP2013</strain>
        <tissue evidence="2">Blood</tissue>
    </source>
</reference>
<gene>
    <name evidence="2" type="ORF">AV530_000611</name>
</gene>
<evidence type="ECO:0000313" key="3">
    <source>
        <dbReference type="Proteomes" id="UP000190648"/>
    </source>
</evidence>
<dbReference type="EMBL" id="LSYS01009753">
    <property type="protein sequence ID" value="OPJ58874.1"/>
    <property type="molecule type" value="Genomic_DNA"/>
</dbReference>
<feature type="compositionally biased region" description="Polar residues" evidence="1">
    <location>
        <begin position="81"/>
        <end position="90"/>
    </location>
</feature>
<dbReference type="AlphaFoldDB" id="A0A1V4IGA1"/>